<accession>A0A3N4JAV3</accession>
<feature type="compositionally biased region" description="Polar residues" evidence="1">
    <location>
        <begin position="123"/>
        <end position="134"/>
    </location>
</feature>
<keyword evidence="3" id="KW-1185">Reference proteome</keyword>
<proteinExistence type="predicted"/>
<protein>
    <submittedName>
        <fullName evidence="2">Uncharacterized protein</fullName>
    </submittedName>
</protein>
<dbReference type="OrthoDB" id="5428866at2759"/>
<feature type="compositionally biased region" description="Basic residues" evidence="1">
    <location>
        <begin position="45"/>
        <end position="57"/>
    </location>
</feature>
<evidence type="ECO:0000256" key="1">
    <source>
        <dbReference type="SAM" id="MobiDB-lite"/>
    </source>
</evidence>
<reference evidence="2 3" key="1">
    <citation type="journal article" date="2018" name="Nat. Ecol. Evol.">
        <title>Pezizomycetes genomes reveal the molecular basis of ectomycorrhizal truffle lifestyle.</title>
        <authorList>
            <person name="Murat C."/>
            <person name="Payen T."/>
            <person name="Noel B."/>
            <person name="Kuo A."/>
            <person name="Morin E."/>
            <person name="Chen J."/>
            <person name="Kohler A."/>
            <person name="Krizsan K."/>
            <person name="Balestrini R."/>
            <person name="Da Silva C."/>
            <person name="Montanini B."/>
            <person name="Hainaut M."/>
            <person name="Levati E."/>
            <person name="Barry K.W."/>
            <person name="Belfiori B."/>
            <person name="Cichocki N."/>
            <person name="Clum A."/>
            <person name="Dockter R.B."/>
            <person name="Fauchery L."/>
            <person name="Guy J."/>
            <person name="Iotti M."/>
            <person name="Le Tacon F."/>
            <person name="Lindquist E.A."/>
            <person name="Lipzen A."/>
            <person name="Malagnac F."/>
            <person name="Mello A."/>
            <person name="Molinier V."/>
            <person name="Miyauchi S."/>
            <person name="Poulain J."/>
            <person name="Riccioni C."/>
            <person name="Rubini A."/>
            <person name="Sitrit Y."/>
            <person name="Splivallo R."/>
            <person name="Traeger S."/>
            <person name="Wang M."/>
            <person name="Zifcakova L."/>
            <person name="Wipf D."/>
            <person name="Zambonelli A."/>
            <person name="Paolocci F."/>
            <person name="Nowrousian M."/>
            <person name="Ottonello S."/>
            <person name="Baldrian P."/>
            <person name="Spatafora J.W."/>
            <person name="Henrissat B."/>
            <person name="Nagy L.G."/>
            <person name="Aury J.M."/>
            <person name="Wincker P."/>
            <person name="Grigoriev I.V."/>
            <person name="Bonfante P."/>
            <person name="Martin F.M."/>
        </authorList>
    </citation>
    <scope>NUCLEOTIDE SEQUENCE [LARGE SCALE GENOMIC DNA]</scope>
    <source>
        <strain evidence="2 3">120613-1</strain>
    </source>
</reference>
<name>A0A3N4JAV3_9PEZI</name>
<dbReference type="EMBL" id="ML120427">
    <property type="protein sequence ID" value="RPA95355.1"/>
    <property type="molecule type" value="Genomic_DNA"/>
</dbReference>
<sequence length="168" mass="17865">MIPTFFPLFPSTSYLNLVLSAARPCLLSVECLPAYIPPPIDHSHKPSYRRSEKKVKNHPTTTGNEMGNLCSRDECIRKREVETAELQDGVTDPERGGEETAPNTGVRTTTAGGSNGSGSQTSHMPTTATGGTRTIQRRGAPGVPGRSEGAIEAMTGGRGTKNAERARG</sequence>
<evidence type="ECO:0000313" key="3">
    <source>
        <dbReference type="Proteomes" id="UP000276215"/>
    </source>
</evidence>
<evidence type="ECO:0000313" key="2">
    <source>
        <dbReference type="EMBL" id="RPA95355.1"/>
    </source>
</evidence>
<organism evidence="2 3">
    <name type="scientific">Choiromyces venosus 120613-1</name>
    <dbReference type="NCBI Taxonomy" id="1336337"/>
    <lineage>
        <taxon>Eukaryota</taxon>
        <taxon>Fungi</taxon>
        <taxon>Dikarya</taxon>
        <taxon>Ascomycota</taxon>
        <taxon>Pezizomycotina</taxon>
        <taxon>Pezizomycetes</taxon>
        <taxon>Pezizales</taxon>
        <taxon>Tuberaceae</taxon>
        <taxon>Choiromyces</taxon>
    </lineage>
</organism>
<feature type="region of interest" description="Disordered" evidence="1">
    <location>
        <begin position="43"/>
        <end position="68"/>
    </location>
</feature>
<dbReference type="Proteomes" id="UP000276215">
    <property type="component" value="Unassembled WGS sequence"/>
</dbReference>
<feature type="region of interest" description="Disordered" evidence="1">
    <location>
        <begin position="81"/>
        <end position="168"/>
    </location>
</feature>
<feature type="compositionally biased region" description="Low complexity" evidence="1">
    <location>
        <begin position="108"/>
        <end position="122"/>
    </location>
</feature>
<gene>
    <name evidence="2" type="ORF">L873DRAFT_1846058</name>
</gene>
<dbReference type="AlphaFoldDB" id="A0A3N4JAV3"/>